<accession>A0A917LJQ5</accession>
<reference evidence="1" key="1">
    <citation type="journal article" date="2014" name="Int. J. Syst. Evol. Microbiol.">
        <title>Complete genome sequence of Corynebacterium casei LMG S-19264T (=DSM 44701T), isolated from a smear-ripened cheese.</title>
        <authorList>
            <consortium name="US DOE Joint Genome Institute (JGI-PGF)"/>
            <person name="Walter F."/>
            <person name="Albersmeier A."/>
            <person name="Kalinowski J."/>
            <person name="Ruckert C."/>
        </authorList>
    </citation>
    <scope>NUCLEOTIDE SEQUENCE</scope>
    <source>
        <strain evidence="1">CGMCC 1.15760</strain>
    </source>
</reference>
<organism evidence="1 2">
    <name type="scientific">Lysinibacillus alkalisoli</name>
    <dbReference type="NCBI Taxonomy" id="1911548"/>
    <lineage>
        <taxon>Bacteria</taxon>
        <taxon>Bacillati</taxon>
        <taxon>Bacillota</taxon>
        <taxon>Bacilli</taxon>
        <taxon>Bacillales</taxon>
        <taxon>Bacillaceae</taxon>
        <taxon>Lysinibacillus</taxon>
    </lineage>
</organism>
<dbReference type="RefSeq" id="WP_188615809.1">
    <property type="nucleotide sequence ID" value="NZ_BMJT01000013.1"/>
</dbReference>
<protein>
    <submittedName>
        <fullName evidence="1">Uncharacterized protein</fullName>
    </submittedName>
</protein>
<evidence type="ECO:0000313" key="2">
    <source>
        <dbReference type="Proteomes" id="UP000616608"/>
    </source>
</evidence>
<reference evidence="1" key="2">
    <citation type="submission" date="2020-09" db="EMBL/GenBank/DDBJ databases">
        <authorList>
            <person name="Sun Q."/>
            <person name="Zhou Y."/>
        </authorList>
    </citation>
    <scope>NUCLEOTIDE SEQUENCE</scope>
    <source>
        <strain evidence="1">CGMCC 1.15760</strain>
    </source>
</reference>
<comment type="caution">
    <text evidence="1">The sequence shown here is derived from an EMBL/GenBank/DDBJ whole genome shotgun (WGS) entry which is preliminary data.</text>
</comment>
<dbReference type="EMBL" id="BMJT01000013">
    <property type="protein sequence ID" value="GGG32714.1"/>
    <property type="molecule type" value="Genomic_DNA"/>
</dbReference>
<dbReference type="Proteomes" id="UP000616608">
    <property type="component" value="Unassembled WGS sequence"/>
</dbReference>
<dbReference type="AlphaFoldDB" id="A0A917LJQ5"/>
<name>A0A917LJQ5_9BACI</name>
<gene>
    <name evidence="1" type="ORF">GCM10007425_29190</name>
</gene>
<sequence>MQMKAIIDHLEDMANQEQEDLRDLAQLVAESDASDIWVKKLKYHLL</sequence>
<keyword evidence="2" id="KW-1185">Reference proteome</keyword>
<evidence type="ECO:0000313" key="1">
    <source>
        <dbReference type="EMBL" id="GGG32714.1"/>
    </source>
</evidence>
<proteinExistence type="predicted"/>